<dbReference type="PRINTS" id="PR00173">
    <property type="entry name" value="EDTRNSPORT"/>
</dbReference>
<dbReference type="Proteomes" id="UP000036681">
    <property type="component" value="Unplaced"/>
</dbReference>
<evidence type="ECO:0000313" key="10">
    <source>
        <dbReference type="Proteomes" id="UP000036681"/>
    </source>
</evidence>
<keyword evidence="10" id="KW-1185">Reference proteome</keyword>
<name>A0A0M3IN22_ASCLU</name>
<evidence type="ECO:0000256" key="5">
    <source>
        <dbReference type="ARBA" id="ARBA00022847"/>
    </source>
</evidence>
<dbReference type="PANTHER" id="PTHR11958">
    <property type="entry name" value="SODIUM/DICARBOXYLATE SYMPORTER-RELATED"/>
    <property type="match status" value="1"/>
</dbReference>
<evidence type="ECO:0000256" key="7">
    <source>
        <dbReference type="ARBA" id="ARBA00023136"/>
    </source>
</evidence>
<reference evidence="11" key="1">
    <citation type="submission" date="2017-02" db="UniProtKB">
        <authorList>
            <consortium name="WormBaseParasite"/>
        </authorList>
    </citation>
    <scope>IDENTIFICATION</scope>
</reference>
<keyword evidence="7 9" id="KW-0472">Membrane</keyword>
<dbReference type="PANTHER" id="PTHR11958:SF99">
    <property type="entry name" value="SODIUM-DEPENDENT EXCITATORY AMINO ACID TRANSPORTER GLT-6-RELATED"/>
    <property type="match status" value="1"/>
</dbReference>
<dbReference type="GO" id="GO:0005886">
    <property type="term" value="C:plasma membrane"/>
    <property type="evidence" value="ECO:0007669"/>
    <property type="project" value="TreeGrafter"/>
</dbReference>
<organism evidence="10 11">
    <name type="scientific">Ascaris lumbricoides</name>
    <name type="common">Giant roundworm</name>
    <dbReference type="NCBI Taxonomy" id="6252"/>
    <lineage>
        <taxon>Eukaryota</taxon>
        <taxon>Metazoa</taxon>
        <taxon>Ecdysozoa</taxon>
        <taxon>Nematoda</taxon>
        <taxon>Chromadorea</taxon>
        <taxon>Rhabditida</taxon>
        <taxon>Spirurina</taxon>
        <taxon>Ascaridomorpha</taxon>
        <taxon>Ascaridoidea</taxon>
        <taxon>Ascarididae</taxon>
        <taxon>Ascaris</taxon>
    </lineage>
</organism>
<dbReference type="GO" id="GO:0015175">
    <property type="term" value="F:neutral L-amino acid transmembrane transporter activity"/>
    <property type="evidence" value="ECO:0007669"/>
    <property type="project" value="TreeGrafter"/>
</dbReference>
<feature type="transmembrane region" description="Helical" evidence="9">
    <location>
        <begin position="174"/>
        <end position="197"/>
    </location>
</feature>
<keyword evidence="4 9" id="KW-0812">Transmembrane</keyword>
<dbReference type="AlphaFoldDB" id="A0A0M3IN22"/>
<dbReference type="Pfam" id="PF00375">
    <property type="entry name" value="SDF"/>
    <property type="match status" value="2"/>
</dbReference>
<comment type="subcellular location">
    <subcellularLocation>
        <location evidence="1 9">Membrane</location>
        <topology evidence="1 9">Multi-pass membrane protein</topology>
    </subcellularLocation>
</comment>
<dbReference type="Gene3D" id="1.10.3860.10">
    <property type="entry name" value="Sodium:dicarboxylate symporter"/>
    <property type="match status" value="2"/>
</dbReference>
<feature type="transmembrane region" description="Helical" evidence="9">
    <location>
        <begin position="119"/>
        <end position="141"/>
    </location>
</feature>
<dbReference type="WBParaSite" id="ALUE_0002015001-mRNA-1">
    <property type="protein sequence ID" value="ALUE_0002015001-mRNA-1"/>
    <property type="gene ID" value="ALUE_0002015001"/>
</dbReference>
<evidence type="ECO:0000256" key="3">
    <source>
        <dbReference type="ARBA" id="ARBA00022448"/>
    </source>
</evidence>
<keyword evidence="8" id="KW-0325">Glycoprotein</keyword>
<dbReference type="GO" id="GO:0005313">
    <property type="term" value="F:L-glutamate transmembrane transporter activity"/>
    <property type="evidence" value="ECO:0007669"/>
    <property type="project" value="TreeGrafter"/>
</dbReference>
<keyword evidence="3 9" id="KW-0813">Transport</keyword>
<feature type="transmembrane region" description="Helical" evidence="9">
    <location>
        <begin position="76"/>
        <end position="99"/>
    </location>
</feature>
<evidence type="ECO:0000256" key="4">
    <source>
        <dbReference type="ARBA" id="ARBA00022692"/>
    </source>
</evidence>
<proteinExistence type="inferred from homology"/>
<dbReference type="SUPFAM" id="SSF118215">
    <property type="entry name" value="Proton glutamate symport protein"/>
    <property type="match status" value="2"/>
</dbReference>
<evidence type="ECO:0000313" key="11">
    <source>
        <dbReference type="WBParaSite" id="ALUE_0002015001-mRNA-1"/>
    </source>
</evidence>
<protein>
    <recommendedName>
        <fullName evidence="9">Amino acid transporter</fullName>
    </recommendedName>
</protein>
<dbReference type="PROSITE" id="PS00713">
    <property type="entry name" value="NA_DICARBOXYL_SYMP_1"/>
    <property type="match status" value="2"/>
</dbReference>
<dbReference type="InterPro" id="IPR050746">
    <property type="entry name" value="DAACS"/>
</dbReference>
<comment type="similarity">
    <text evidence="2 9">Belongs to the dicarboxylate/amino acid:cation symporter (DAACS) (TC 2.A.23) family.</text>
</comment>
<feature type="transmembrane region" description="Helical" evidence="9">
    <location>
        <begin position="217"/>
        <end position="239"/>
    </location>
</feature>
<dbReference type="InterPro" id="IPR036458">
    <property type="entry name" value="Na:dicarbo_symporter_sf"/>
</dbReference>
<dbReference type="GO" id="GO:0015501">
    <property type="term" value="F:glutamate:sodium symporter activity"/>
    <property type="evidence" value="ECO:0007669"/>
    <property type="project" value="TreeGrafter"/>
</dbReference>
<evidence type="ECO:0000256" key="9">
    <source>
        <dbReference type="RuleBase" id="RU361216"/>
    </source>
</evidence>
<accession>A0A0M3IN22</accession>
<evidence type="ECO:0000256" key="2">
    <source>
        <dbReference type="ARBA" id="ARBA00006148"/>
    </source>
</evidence>
<sequence length="276" mass="30823">MSNDWRLCRPPGYLKKIKSLLPSTAADGYRNLVFLGQRKLAKCLRGIRCIPGNFRFDGPLRSCHELRMKRRVVRRLCVNNLLLVLTISSVFIGLILGFILRPFNLSDEACLLINFPGEIFLQVLKMMILPLIFSSLISALAQMDASESGQMGITLLYLIRGAELRMKRRVVRRLCVNNLLLVLTISSVFIGLILGFILRPFNLSDEACLLINFPGEIFLQVLKMMILPLIFSSLISALAQMDASESGQMGITTVVYYIVTAALSTIVSLFSSLNSS</sequence>
<evidence type="ECO:0000256" key="8">
    <source>
        <dbReference type="ARBA" id="ARBA00023180"/>
    </source>
</evidence>
<dbReference type="InterPro" id="IPR001991">
    <property type="entry name" value="Na-dicarboxylate_symporter"/>
</dbReference>
<evidence type="ECO:0000256" key="1">
    <source>
        <dbReference type="ARBA" id="ARBA00004141"/>
    </source>
</evidence>
<keyword evidence="6 9" id="KW-1133">Transmembrane helix</keyword>
<keyword evidence="5 9" id="KW-0769">Symport</keyword>
<evidence type="ECO:0000256" key="6">
    <source>
        <dbReference type="ARBA" id="ARBA00022989"/>
    </source>
</evidence>
<feature type="transmembrane region" description="Helical" evidence="9">
    <location>
        <begin position="251"/>
        <end position="273"/>
    </location>
</feature>
<dbReference type="InterPro" id="IPR018107">
    <property type="entry name" value="Na-dicarboxylate_symporter_CS"/>
</dbReference>